<dbReference type="SUPFAM" id="SSF55008">
    <property type="entry name" value="HMA, heavy metal-associated domain"/>
    <property type="match status" value="1"/>
</dbReference>
<evidence type="ECO:0000259" key="2">
    <source>
        <dbReference type="PROSITE" id="PS50846"/>
    </source>
</evidence>
<keyword evidence="1" id="KW-0732">Signal</keyword>
<feature type="chain" id="PRO_5006847528" evidence="1">
    <location>
        <begin position="22"/>
        <end position="127"/>
    </location>
</feature>
<sequence>MKFLLALPLFALLSFSPNAQAQTAPATAAKTGNVATAQFKTSAVCDMCKARLEKSLAYEKGVQSATLDVPSKVLTVTYRPDKTTPANLRTAVQKTGYDADELTADARAYNRLPDCCKKTNTVHTDAH</sequence>
<dbReference type="EMBL" id="CP013909">
    <property type="protein sequence ID" value="ALW87409.1"/>
    <property type="molecule type" value="Genomic_DNA"/>
</dbReference>
<evidence type="ECO:0000313" key="4">
    <source>
        <dbReference type="Proteomes" id="UP000059542"/>
    </source>
</evidence>
<dbReference type="InterPro" id="IPR036163">
    <property type="entry name" value="HMA_dom_sf"/>
</dbReference>
<gene>
    <name evidence="3" type="ORF">AUC43_16260</name>
</gene>
<organism evidence="3 4">
    <name type="scientific">Hymenobacter sedentarius</name>
    <dbReference type="NCBI Taxonomy" id="1411621"/>
    <lineage>
        <taxon>Bacteria</taxon>
        <taxon>Pseudomonadati</taxon>
        <taxon>Bacteroidota</taxon>
        <taxon>Cytophagia</taxon>
        <taxon>Cytophagales</taxon>
        <taxon>Hymenobacteraceae</taxon>
        <taxon>Hymenobacter</taxon>
    </lineage>
</organism>
<evidence type="ECO:0000313" key="3">
    <source>
        <dbReference type="EMBL" id="ALW87409.1"/>
    </source>
</evidence>
<dbReference type="GO" id="GO:0046872">
    <property type="term" value="F:metal ion binding"/>
    <property type="evidence" value="ECO:0007669"/>
    <property type="project" value="InterPro"/>
</dbReference>
<evidence type="ECO:0000256" key="1">
    <source>
        <dbReference type="SAM" id="SignalP"/>
    </source>
</evidence>
<dbReference type="KEGG" id="hyg:AUC43_16260"/>
<protein>
    <submittedName>
        <fullName evidence="3">MerP protein</fullName>
    </submittedName>
</protein>
<reference evidence="3 4" key="1">
    <citation type="submission" date="2015-12" db="EMBL/GenBank/DDBJ databases">
        <authorList>
            <person name="Shamseldin A."/>
            <person name="Moawad H."/>
            <person name="Abd El-Rahim W.M."/>
            <person name="Sadowsky M.J."/>
        </authorList>
    </citation>
    <scope>NUCLEOTIDE SEQUENCE [LARGE SCALE GENOMIC DNA]</scope>
    <source>
        <strain evidence="3 4">DG5B</strain>
    </source>
</reference>
<dbReference type="Gene3D" id="3.30.70.100">
    <property type="match status" value="1"/>
</dbReference>
<feature type="domain" description="HMA" evidence="2">
    <location>
        <begin position="34"/>
        <end position="100"/>
    </location>
</feature>
<dbReference type="RefSeq" id="WP_068198774.1">
    <property type="nucleotide sequence ID" value="NZ_CP013909.1"/>
</dbReference>
<keyword evidence="4" id="KW-1185">Reference proteome</keyword>
<name>A0A0U4C3W3_9BACT</name>
<dbReference type="Pfam" id="PF00403">
    <property type="entry name" value="HMA"/>
    <property type="match status" value="1"/>
</dbReference>
<dbReference type="Proteomes" id="UP000059542">
    <property type="component" value="Chromosome"/>
</dbReference>
<dbReference type="OrthoDB" id="5513217at2"/>
<dbReference type="InterPro" id="IPR006121">
    <property type="entry name" value="HMA_dom"/>
</dbReference>
<feature type="signal peptide" evidence="1">
    <location>
        <begin position="1"/>
        <end position="21"/>
    </location>
</feature>
<accession>A0A0U4C3W3</accession>
<dbReference type="PROSITE" id="PS50846">
    <property type="entry name" value="HMA_2"/>
    <property type="match status" value="1"/>
</dbReference>
<dbReference type="AlphaFoldDB" id="A0A0U4C3W3"/>
<dbReference type="STRING" id="1411621.AUC43_16260"/>
<dbReference type="CDD" id="cd00371">
    <property type="entry name" value="HMA"/>
    <property type="match status" value="1"/>
</dbReference>
<proteinExistence type="predicted"/>